<keyword evidence="2" id="KW-1185">Reference proteome</keyword>
<gene>
    <name evidence="1" type="ORF">GCM10009539_27290</name>
</gene>
<organism evidence="1 2">
    <name type="scientific">Cryptosporangium japonicum</name>
    <dbReference type="NCBI Taxonomy" id="80872"/>
    <lineage>
        <taxon>Bacteria</taxon>
        <taxon>Bacillati</taxon>
        <taxon>Actinomycetota</taxon>
        <taxon>Actinomycetes</taxon>
        <taxon>Cryptosporangiales</taxon>
        <taxon>Cryptosporangiaceae</taxon>
        <taxon>Cryptosporangium</taxon>
    </lineage>
</organism>
<proteinExistence type="predicted"/>
<evidence type="ECO:0008006" key="3">
    <source>
        <dbReference type="Google" id="ProtNLM"/>
    </source>
</evidence>
<dbReference type="EMBL" id="BAAAGX010000010">
    <property type="protein sequence ID" value="GAA0240528.1"/>
    <property type="molecule type" value="Genomic_DNA"/>
</dbReference>
<dbReference type="Proteomes" id="UP001500967">
    <property type="component" value="Unassembled WGS sequence"/>
</dbReference>
<evidence type="ECO:0000313" key="2">
    <source>
        <dbReference type="Proteomes" id="UP001500967"/>
    </source>
</evidence>
<accession>A0ABP3DV26</accession>
<evidence type="ECO:0000313" key="1">
    <source>
        <dbReference type="EMBL" id="GAA0240528.1"/>
    </source>
</evidence>
<name>A0ABP3DV26_9ACTN</name>
<comment type="caution">
    <text evidence="1">The sequence shown here is derived from an EMBL/GenBank/DDBJ whole genome shotgun (WGS) entry which is preliminary data.</text>
</comment>
<reference evidence="2" key="1">
    <citation type="journal article" date="2019" name="Int. J. Syst. Evol. Microbiol.">
        <title>The Global Catalogue of Microorganisms (GCM) 10K type strain sequencing project: providing services to taxonomists for standard genome sequencing and annotation.</title>
        <authorList>
            <consortium name="The Broad Institute Genomics Platform"/>
            <consortium name="The Broad Institute Genome Sequencing Center for Infectious Disease"/>
            <person name="Wu L."/>
            <person name="Ma J."/>
        </authorList>
    </citation>
    <scope>NUCLEOTIDE SEQUENCE [LARGE SCALE GENOMIC DNA]</scope>
    <source>
        <strain evidence="2">JCM 10425</strain>
    </source>
</reference>
<sequence>MGRLTTHLRGPATLWTPERGGNTEANVIGKRSVVVSALAAASVVATVLGAAAPARATSAHGCGYPRVCFYKTSADWTNNHPTAAYQDYGEQGLSERATKSYYVYNTRNDDWAQITYQEPGAVYRSYLCLLPNRGKAIGTLGAAWRINIHTQSAPSAGDACTVRS</sequence>
<protein>
    <recommendedName>
        <fullName evidence="3">Peptidase inhibitor family I36</fullName>
    </recommendedName>
</protein>